<dbReference type="RefSeq" id="WP_057890628.1">
    <property type="nucleotide sequence ID" value="NZ_AZFE01000032.1"/>
</dbReference>
<dbReference type="OrthoDB" id="2326861at2"/>
<evidence type="ECO:0000313" key="2">
    <source>
        <dbReference type="Proteomes" id="UP000051697"/>
    </source>
</evidence>
<organism evidence="1 2">
    <name type="scientific">Paucilactobacillus oligofermentans DSM 15707 = LMG 22743</name>
    <dbReference type="NCBI Taxonomy" id="1423778"/>
    <lineage>
        <taxon>Bacteria</taxon>
        <taxon>Bacillati</taxon>
        <taxon>Bacillota</taxon>
        <taxon>Bacilli</taxon>
        <taxon>Lactobacillales</taxon>
        <taxon>Lactobacillaceae</taxon>
        <taxon>Paucilactobacillus</taxon>
    </lineage>
</organism>
<keyword evidence="2" id="KW-1185">Reference proteome</keyword>
<comment type="caution">
    <text evidence="1">The sequence shown here is derived from an EMBL/GenBank/DDBJ whole genome shotgun (WGS) entry which is preliminary data.</text>
</comment>
<dbReference type="STRING" id="1423778.FC70_GL001718"/>
<gene>
    <name evidence="1" type="ORF">FC70_GL001718</name>
</gene>
<accession>A0A0R1RI53</accession>
<dbReference type="AlphaFoldDB" id="A0A0R1RI53"/>
<sequence length="110" mass="12839">MQNYYQKPIQRVSTEFKERFDDFFLANARKTNETSSNLNMPDFQKQLFIEQAIDNNSVVTLEMLAFNQSDETTTASGIISKLSQSRFLLKSSTNVSFFIDFNQIKYIKLK</sequence>
<protein>
    <recommendedName>
        <fullName evidence="3">YolD-like protein</fullName>
    </recommendedName>
</protein>
<reference evidence="1 2" key="1">
    <citation type="journal article" date="2015" name="Genome Announc.">
        <title>Expanding the biotechnology potential of lactobacilli through comparative genomics of 213 strains and associated genera.</title>
        <authorList>
            <person name="Sun Z."/>
            <person name="Harris H.M."/>
            <person name="McCann A."/>
            <person name="Guo C."/>
            <person name="Argimon S."/>
            <person name="Zhang W."/>
            <person name="Yang X."/>
            <person name="Jeffery I.B."/>
            <person name="Cooney J.C."/>
            <person name="Kagawa T.F."/>
            <person name="Liu W."/>
            <person name="Song Y."/>
            <person name="Salvetti E."/>
            <person name="Wrobel A."/>
            <person name="Rasinkangas P."/>
            <person name="Parkhill J."/>
            <person name="Rea M.C."/>
            <person name="O'Sullivan O."/>
            <person name="Ritari J."/>
            <person name="Douillard F.P."/>
            <person name="Paul Ross R."/>
            <person name="Yang R."/>
            <person name="Briner A.E."/>
            <person name="Felis G.E."/>
            <person name="de Vos W.M."/>
            <person name="Barrangou R."/>
            <person name="Klaenhammer T.R."/>
            <person name="Caufield P.W."/>
            <person name="Cui Y."/>
            <person name="Zhang H."/>
            <person name="O'Toole P.W."/>
        </authorList>
    </citation>
    <scope>NUCLEOTIDE SEQUENCE [LARGE SCALE GENOMIC DNA]</scope>
    <source>
        <strain evidence="1 2">DSM 15707</strain>
    </source>
</reference>
<evidence type="ECO:0008006" key="3">
    <source>
        <dbReference type="Google" id="ProtNLM"/>
    </source>
</evidence>
<dbReference type="PATRIC" id="fig|1423778.4.peg.1756"/>
<dbReference type="EMBL" id="AZFE01000032">
    <property type="protein sequence ID" value="KRL54916.1"/>
    <property type="molecule type" value="Genomic_DNA"/>
</dbReference>
<evidence type="ECO:0000313" key="1">
    <source>
        <dbReference type="EMBL" id="KRL54916.1"/>
    </source>
</evidence>
<proteinExistence type="predicted"/>
<name>A0A0R1RI53_9LACO</name>
<dbReference type="Proteomes" id="UP000051697">
    <property type="component" value="Unassembled WGS sequence"/>
</dbReference>